<accession>A0A1X2KH58</accession>
<evidence type="ECO:0000313" key="6">
    <source>
        <dbReference type="Proteomes" id="UP000242320"/>
    </source>
</evidence>
<dbReference type="GO" id="GO:0051213">
    <property type="term" value="F:dioxygenase activity"/>
    <property type="evidence" value="ECO:0007669"/>
    <property type="project" value="UniProtKB-KW"/>
</dbReference>
<organism evidence="5 6">
    <name type="scientific">Mycolicibacterium vulneris</name>
    <dbReference type="NCBI Taxonomy" id="547163"/>
    <lineage>
        <taxon>Bacteria</taxon>
        <taxon>Bacillati</taxon>
        <taxon>Actinomycetota</taxon>
        <taxon>Actinomycetes</taxon>
        <taxon>Mycobacteriales</taxon>
        <taxon>Mycobacteriaceae</taxon>
        <taxon>Mycolicibacterium</taxon>
    </lineage>
</organism>
<dbReference type="Pfam" id="PF05118">
    <property type="entry name" value="Asp_Arg_Hydrox"/>
    <property type="match status" value="1"/>
</dbReference>
<sequence length="274" mass="31652">MQKIEKDLFGRVVESETQQQQGLLLRTRIWLYQFIQNMFFKFENFIGRASTYGDHEFFDPKDFPWVGAVEADWRKVRAELDALLPYAANIPAFQELQPAQKALTQDDGWKTFFFYAYGLKARGNCRRCPETTKLLKQIPGMKTAFFSILAPGKHLPPHRGPWKGVLRLHLALLIPEPAEMCAIRVGSQTRHWQEGKVMIFDDTFEHEAWNRTEGVRVILFVDIMRPMRFPANVINSVFTSVIAMPFVPLTGLAGNYLRWEKRFEALVNQGAPAK</sequence>
<keyword evidence="2" id="KW-0223">Dioxygenase</keyword>
<evidence type="ECO:0000256" key="2">
    <source>
        <dbReference type="ARBA" id="ARBA00022964"/>
    </source>
</evidence>
<dbReference type="Proteomes" id="UP000242320">
    <property type="component" value="Unassembled WGS sequence"/>
</dbReference>
<dbReference type="SUPFAM" id="SSF51197">
    <property type="entry name" value="Clavaminate synthase-like"/>
    <property type="match status" value="1"/>
</dbReference>
<dbReference type="PANTHER" id="PTHR46332">
    <property type="entry name" value="ASPARTATE BETA-HYDROXYLASE DOMAIN-CONTAINING PROTEIN 2"/>
    <property type="match status" value="1"/>
</dbReference>
<dbReference type="Gene3D" id="2.60.120.330">
    <property type="entry name" value="B-lactam Antibiotic, Isopenicillin N Synthase, Chain"/>
    <property type="match status" value="1"/>
</dbReference>
<dbReference type="GO" id="GO:0016020">
    <property type="term" value="C:membrane"/>
    <property type="evidence" value="ECO:0007669"/>
    <property type="project" value="TreeGrafter"/>
</dbReference>
<evidence type="ECO:0000259" key="4">
    <source>
        <dbReference type="Pfam" id="PF05118"/>
    </source>
</evidence>
<dbReference type="InterPro" id="IPR027443">
    <property type="entry name" value="IPNS-like_sf"/>
</dbReference>
<comment type="caution">
    <text evidence="5">The sequence shown here is derived from an EMBL/GenBank/DDBJ whole genome shotgun (WGS) entry which is preliminary data.</text>
</comment>
<reference evidence="5 6" key="1">
    <citation type="submission" date="2017-04" db="EMBL/GenBank/DDBJ databases">
        <title>The new phylogeny of genus Mycobacterium.</title>
        <authorList>
            <person name="Tortoli E."/>
            <person name="Trovato A."/>
            <person name="Cirillo D.M."/>
        </authorList>
    </citation>
    <scope>NUCLEOTIDE SEQUENCE [LARGE SCALE GENOMIC DNA]</scope>
    <source>
        <strain evidence="5 6">DSM 45247</strain>
    </source>
</reference>
<keyword evidence="6" id="KW-1185">Reference proteome</keyword>
<evidence type="ECO:0000256" key="1">
    <source>
        <dbReference type="ARBA" id="ARBA00007730"/>
    </source>
</evidence>
<keyword evidence="3" id="KW-0560">Oxidoreductase</keyword>
<gene>
    <name evidence="5" type="ORF">B8W69_29235</name>
</gene>
<dbReference type="PANTHER" id="PTHR46332:SF5">
    <property type="entry name" value="ASPARTATE BETA-HYDROXYLASE DOMAIN CONTAINING 2"/>
    <property type="match status" value="1"/>
</dbReference>
<comment type="similarity">
    <text evidence="1">Belongs to the aspartyl/asparaginyl beta-hydroxylase family.</text>
</comment>
<dbReference type="EMBL" id="NCXM01000064">
    <property type="protein sequence ID" value="OSC19488.1"/>
    <property type="molecule type" value="Genomic_DNA"/>
</dbReference>
<dbReference type="OrthoDB" id="21665at2"/>
<dbReference type="AlphaFoldDB" id="A0A1X2KH58"/>
<proteinExistence type="inferred from homology"/>
<dbReference type="InterPro" id="IPR007803">
    <property type="entry name" value="Asp/Arg/Pro-Hydrxlase"/>
</dbReference>
<evidence type="ECO:0000256" key="3">
    <source>
        <dbReference type="ARBA" id="ARBA00023002"/>
    </source>
</evidence>
<dbReference type="InterPro" id="IPR051821">
    <property type="entry name" value="Asp/Asn_beta-hydroxylase"/>
</dbReference>
<name>A0A1X2KH58_9MYCO</name>
<evidence type="ECO:0000313" key="5">
    <source>
        <dbReference type="EMBL" id="OSC19488.1"/>
    </source>
</evidence>
<feature type="domain" description="Aspartyl/asparaginy/proline hydroxylase" evidence="4">
    <location>
        <begin position="70"/>
        <end position="226"/>
    </location>
</feature>
<protein>
    <recommendedName>
        <fullName evidence="4">Aspartyl/asparaginy/proline hydroxylase domain-containing protein</fullName>
    </recommendedName>
</protein>